<proteinExistence type="predicted"/>
<dbReference type="OrthoDB" id="10359763at2759"/>
<keyword evidence="1" id="KW-0812">Transmembrane</keyword>
<feature type="transmembrane region" description="Helical" evidence="1">
    <location>
        <begin position="112"/>
        <end position="136"/>
    </location>
</feature>
<name>A0A1Q9DRQ5_SYMMI</name>
<dbReference type="AlphaFoldDB" id="A0A1Q9DRQ5"/>
<keyword evidence="1" id="KW-0472">Membrane</keyword>
<dbReference type="EMBL" id="LSRX01000419">
    <property type="protein sequence ID" value="OLP97845.1"/>
    <property type="molecule type" value="Genomic_DNA"/>
</dbReference>
<protein>
    <submittedName>
        <fullName evidence="2">Uncharacterized protein</fullName>
    </submittedName>
</protein>
<evidence type="ECO:0000256" key="1">
    <source>
        <dbReference type="SAM" id="Phobius"/>
    </source>
</evidence>
<keyword evidence="1" id="KW-1133">Transmembrane helix</keyword>
<keyword evidence="3" id="KW-1185">Reference proteome</keyword>
<evidence type="ECO:0000313" key="3">
    <source>
        <dbReference type="Proteomes" id="UP000186817"/>
    </source>
</evidence>
<reference evidence="2 3" key="1">
    <citation type="submission" date="2016-02" db="EMBL/GenBank/DDBJ databases">
        <title>Genome analysis of coral dinoflagellate symbionts highlights evolutionary adaptations to a symbiotic lifestyle.</title>
        <authorList>
            <person name="Aranda M."/>
            <person name="Li Y."/>
            <person name="Liew Y.J."/>
            <person name="Baumgarten S."/>
            <person name="Simakov O."/>
            <person name="Wilson M."/>
            <person name="Piel J."/>
            <person name="Ashoor H."/>
            <person name="Bougouffa S."/>
            <person name="Bajic V.B."/>
            <person name="Ryu T."/>
            <person name="Ravasi T."/>
            <person name="Bayer T."/>
            <person name="Micklem G."/>
            <person name="Kim H."/>
            <person name="Bhak J."/>
            <person name="Lajeunesse T.C."/>
            <person name="Voolstra C.R."/>
        </authorList>
    </citation>
    <scope>NUCLEOTIDE SEQUENCE [LARGE SCALE GENOMIC DNA]</scope>
    <source>
        <strain evidence="2 3">CCMP2467</strain>
    </source>
</reference>
<dbReference type="Proteomes" id="UP000186817">
    <property type="component" value="Unassembled WGS sequence"/>
</dbReference>
<sequence>MGRSGSVCLRGASSNVVTGVSAFSLTYPLGHPWPVLCLAVDHVSWLDSAGYRRHLCRDRVRNVLGRDLGVANEIDLLLMQADQTKPIASTITSATVLLLLDLIKLLNVMTKLFMQVVLIMLFMLHATMKLVVRLLVKRTQKQNLMVMVALAQGVEWWMRPPIMSLEMMNVLMAVALTLMPPDRCSEKMRSFMVDYVRLDNPTQRSRLYKVLMMAVLADEKVDSSERRLLSKYREDHKITEEEHEAILLELGWTQVGWQRGWMNPEMAVQVHTEAGVPESTGGHQPLEGGHCPLDMSVDELKSATAPDKTMEAIAQAMLKSLIWVNRVISTNSFAWNPQREFLPRRAEGHREAVLRGNGISIPPEAACRSEKGMAGLRSKTLRNRIMW</sequence>
<accession>A0A1Q9DRQ5</accession>
<gene>
    <name evidence="2" type="ORF">AK812_SmicGene19784</name>
</gene>
<evidence type="ECO:0000313" key="2">
    <source>
        <dbReference type="EMBL" id="OLP97845.1"/>
    </source>
</evidence>
<organism evidence="2 3">
    <name type="scientific">Symbiodinium microadriaticum</name>
    <name type="common">Dinoflagellate</name>
    <name type="synonym">Zooxanthella microadriatica</name>
    <dbReference type="NCBI Taxonomy" id="2951"/>
    <lineage>
        <taxon>Eukaryota</taxon>
        <taxon>Sar</taxon>
        <taxon>Alveolata</taxon>
        <taxon>Dinophyceae</taxon>
        <taxon>Suessiales</taxon>
        <taxon>Symbiodiniaceae</taxon>
        <taxon>Symbiodinium</taxon>
    </lineage>
</organism>
<comment type="caution">
    <text evidence="2">The sequence shown here is derived from an EMBL/GenBank/DDBJ whole genome shotgun (WGS) entry which is preliminary data.</text>
</comment>